<dbReference type="EMBL" id="JACGWJ010000004">
    <property type="protein sequence ID" value="KAL0423203.1"/>
    <property type="molecule type" value="Genomic_DNA"/>
</dbReference>
<protein>
    <recommendedName>
        <fullName evidence="2">Reverse transcriptase domain-containing protein</fullName>
    </recommendedName>
</protein>
<proteinExistence type="predicted"/>
<dbReference type="AlphaFoldDB" id="A0AAW2V200"/>
<sequence length="52" mass="6006">MAREDLDGVGISRQYSRISHLFADDTIIFGWAMEEAMVALKFMLREYGMEFG</sequence>
<reference evidence="1" key="1">
    <citation type="submission" date="2020-06" db="EMBL/GenBank/DDBJ databases">
        <authorList>
            <person name="Li T."/>
            <person name="Hu X."/>
            <person name="Zhang T."/>
            <person name="Song X."/>
            <person name="Zhang H."/>
            <person name="Dai N."/>
            <person name="Sheng W."/>
            <person name="Hou X."/>
            <person name="Wei L."/>
        </authorList>
    </citation>
    <scope>NUCLEOTIDE SEQUENCE</scope>
    <source>
        <strain evidence="1">G02</strain>
        <tissue evidence="1">Leaf</tissue>
    </source>
</reference>
<name>A0AAW2V200_SESRA</name>
<comment type="caution">
    <text evidence="1">The sequence shown here is derived from an EMBL/GenBank/DDBJ whole genome shotgun (WGS) entry which is preliminary data.</text>
</comment>
<gene>
    <name evidence="1" type="ORF">Sradi_0855100</name>
</gene>
<evidence type="ECO:0008006" key="2">
    <source>
        <dbReference type="Google" id="ProtNLM"/>
    </source>
</evidence>
<evidence type="ECO:0000313" key="1">
    <source>
        <dbReference type="EMBL" id="KAL0423203.1"/>
    </source>
</evidence>
<reference evidence="1" key="2">
    <citation type="journal article" date="2024" name="Plant">
        <title>Genomic evolution and insights into agronomic trait innovations of Sesamum species.</title>
        <authorList>
            <person name="Miao H."/>
            <person name="Wang L."/>
            <person name="Qu L."/>
            <person name="Liu H."/>
            <person name="Sun Y."/>
            <person name="Le M."/>
            <person name="Wang Q."/>
            <person name="Wei S."/>
            <person name="Zheng Y."/>
            <person name="Lin W."/>
            <person name="Duan Y."/>
            <person name="Cao H."/>
            <person name="Xiong S."/>
            <person name="Wang X."/>
            <person name="Wei L."/>
            <person name="Li C."/>
            <person name="Ma Q."/>
            <person name="Ju M."/>
            <person name="Zhao R."/>
            <person name="Li G."/>
            <person name="Mu C."/>
            <person name="Tian Q."/>
            <person name="Mei H."/>
            <person name="Zhang T."/>
            <person name="Gao T."/>
            <person name="Zhang H."/>
        </authorList>
    </citation>
    <scope>NUCLEOTIDE SEQUENCE</scope>
    <source>
        <strain evidence="1">G02</strain>
    </source>
</reference>
<organism evidence="1">
    <name type="scientific">Sesamum radiatum</name>
    <name type="common">Black benniseed</name>
    <dbReference type="NCBI Taxonomy" id="300843"/>
    <lineage>
        <taxon>Eukaryota</taxon>
        <taxon>Viridiplantae</taxon>
        <taxon>Streptophyta</taxon>
        <taxon>Embryophyta</taxon>
        <taxon>Tracheophyta</taxon>
        <taxon>Spermatophyta</taxon>
        <taxon>Magnoliopsida</taxon>
        <taxon>eudicotyledons</taxon>
        <taxon>Gunneridae</taxon>
        <taxon>Pentapetalae</taxon>
        <taxon>asterids</taxon>
        <taxon>lamiids</taxon>
        <taxon>Lamiales</taxon>
        <taxon>Pedaliaceae</taxon>
        <taxon>Sesamum</taxon>
    </lineage>
</organism>
<accession>A0AAW2V200</accession>